<feature type="region of interest" description="Disordered" evidence="1">
    <location>
        <begin position="1"/>
        <end position="22"/>
    </location>
</feature>
<protein>
    <recommendedName>
        <fullName evidence="4">MarR family transcriptional regulator</fullName>
    </recommendedName>
</protein>
<evidence type="ECO:0000313" key="2">
    <source>
        <dbReference type="EMBL" id="MDS9468574.1"/>
    </source>
</evidence>
<dbReference type="InterPro" id="IPR036388">
    <property type="entry name" value="WH-like_DNA-bd_sf"/>
</dbReference>
<evidence type="ECO:0000313" key="3">
    <source>
        <dbReference type="Proteomes" id="UP001269144"/>
    </source>
</evidence>
<sequence length="169" mass="18592">MPEVTENADKKPADERPAIAPHSTDDIKGIFSLVARLTGSFEDLLKNVDPTLTITEWAILDLLVYGGDLRPFEASKKLSISRQHAWKIGKKLEKMELITVSEPAANTRAVMLSATQKGIDTAVKREAIFSEIAKSLTEARPGIKLGAVKQILTHIIAALQDRKAEHLQQ</sequence>
<dbReference type="Gene3D" id="1.10.10.10">
    <property type="entry name" value="Winged helix-like DNA-binding domain superfamily/Winged helix DNA-binding domain"/>
    <property type="match status" value="1"/>
</dbReference>
<dbReference type="InterPro" id="IPR036390">
    <property type="entry name" value="WH_DNA-bd_sf"/>
</dbReference>
<name>A0ABU2HWA4_9RHOB</name>
<organism evidence="2 3">
    <name type="scientific">Paracoccus aurantius</name>
    <dbReference type="NCBI Taxonomy" id="3073814"/>
    <lineage>
        <taxon>Bacteria</taxon>
        <taxon>Pseudomonadati</taxon>
        <taxon>Pseudomonadota</taxon>
        <taxon>Alphaproteobacteria</taxon>
        <taxon>Rhodobacterales</taxon>
        <taxon>Paracoccaceae</taxon>
        <taxon>Paracoccus</taxon>
    </lineage>
</organism>
<keyword evidence="3" id="KW-1185">Reference proteome</keyword>
<dbReference type="SUPFAM" id="SSF46785">
    <property type="entry name" value="Winged helix' DNA-binding domain"/>
    <property type="match status" value="1"/>
</dbReference>
<proteinExistence type="predicted"/>
<reference evidence="3" key="1">
    <citation type="submission" date="2023-07" db="EMBL/GenBank/DDBJ databases">
        <title>Paracoccus sp. MBLB3053 whole genome sequence.</title>
        <authorList>
            <person name="Hwang C.Y."/>
            <person name="Cho E.-S."/>
            <person name="Seo M.-J."/>
        </authorList>
    </citation>
    <scope>NUCLEOTIDE SEQUENCE [LARGE SCALE GENOMIC DNA]</scope>
    <source>
        <strain evidence="3">MBLB3053</strain>
    </source>
</reference>
<dbReference type="RefSeq" id="WP_311160815.1">
    <property type="nucleotide sequence ID" value="NZ_JAVQLW010000001.1"/>
</dbReference>
<dbReference type="Proteomes" id="UP001269144">
    <property type="component" value="Unassembled WGS sequence"/>
</dbReference>
<accession>A0ABU2HWA4</accession>
<evidence type="ECO:0000256" key="1">
    <source>
        <dbReference type="SAM" id="MobiDB-lite"/>
    </source>
</evidence>
<evidence type="ECO:0008006" key="4">
    <source>
        <dbReference type="Google" id="ProtNLM"/>
    </source>
</evidence>
<feature type="compositionally biased region" description="Basic and acidic residues" evidence="1">
    <location>
        <begin position="7"/>
        <end position="22"/>
    </location>
</feature>
<dbReference type="EMBL" id="JAVQLW010000001">
    <property type="protein sequence ID" value="MDS9468574.1"/>
    <property type="molecule type" value="Genomic_DNA"/>
</dbReference>
<gene>
    <name evidence="2" type="ORF">RGQ15_13475</name>
</gene>
<comment type="caution">
    <text evidence="2">The sequence shown here is derived from an EMBL/GenBank/DDBJ whole genome shotgun (WGS) entry which is preliminary data.</text>
</comment>